<dbReference type="PANTHER" id="PTHR15710">
    <property type="entry name" value="E3 UBIQUITIN-PROTEIN LIGASE PRAJA"/>
    <property type="match status" value="1"/>
</dbReference>
<evidence type="ECO:0000256" key="6">
    <source>
        <dbReference type="ARBA" id="ARBA00022786"/>
    </source>
</evidence>
<evidence type="ECO:0000256" key="8">
    <source>
        <dbReference type="PROSITE-ProRule" id="PRU00175"/>
    </source>
</evidence>
<keyword evidence="5 8" id="KW-0863">Zinc-finger</keyword>
<dbReference type="PROSITE" id="PS50089">
    <property type="entry name" value="ZF_RING_2"/>
    <property type="match status" value="1"/>
</dbReference>
<name>A0AB40CA26_DIOCR</name>
<dbReference type="SMART" id="SM00184">
    <property type="entry name" value="RING"/>
    <property type="match status" value="1"/>
</dbReference>
<dbReference type="InterPro" id="IPR039525">
    <property type="entry name" value="RNF126-like_zinc-ribbon"/>
</dbReference>
<keyword evidence="6" id="KW-0833">Ubl conjugation pathway</keyword>
<dbReference type="Pfam" id="PF14369">
    <property type="entry name" value="Zn_ribbon_19"/>
    <property type="match status" value="1"/>
</dbReference>
<gene>
    <name evidence="12 13" type="primary">LOC120273081</name>
</gene>
<feature type="region of interest" description="Disordered" evidence="9">
    <location>
        <begin position="311"/>
        <end position="344"/>
    </location>
</feature>
<evidence type="ECO:0000313" key="11">
    <source>
        <dbReference type="Proteomes" id="UP001515500"/>
    </source>
</evidence>
<evidence type="ECO:0000256" key="1">
    <source>
        <dbReference type="ARBA" id="ARBA00000900"/>
    </source>
</evidence>
<dbReference type="RefSeq" id="XP_039135660.1">
    <property type="nucleotide sequence ID" value="XM_039279726.1"/>
</dbReference>
<dbReference type="InterPro" id="IPR013083">
    <property type="entry name" value="Znf_RING/FYVE/PHD"/>
</dbReference>
<feature type="region of interest" description="Disordered" evidence="9">
    <location>
        <begin position="275"/>
        <end position="296"/>
    </location>
</feature>
<evidence type="ECO:0000259" key="10">
    <source>
        <dbReference type="PROSITE" id="PS50089"/>
    </source>
</evidence>
<dbReference type="GO" id="GO:0061630">
    <property type="term" value="F:ubiquitin protein ligase activity"/>
    <property type="evidence" value="ECO:0007669"/>
    <property type="project" value="UniProtKB-EC"/>
</dbReference>
<feature type="compositionally biased region" description="Basic and acidic residues" evidence="9">
    <location>
        <begin position="275"/>
        <end position="286"/>
    </location>
</feature>
<dbReference type="Gene3D" id="3.30.40.10">
    <property type="entry name" value="Zinc/RING finger domain, C3HC4 (zinc finger)"/>
    <property type="match status" value="1"/>
</dbReference>
<dbReference type="SUPFAM" id="SSF57850">
    <property type="entry name" value="RING/U-box"/>
    <property type="match status" value="1"/>
</dbReference>
<keyword evidence="4" id="KW-0479">Metal-binding</keyword>
<organism evidence="11 13">
    <name type="scientific">Dioscorea cayennensis subsp. rotundata</name>
    <name type="common">White Guinea yam</name>
    <name type="synonym">Dioscorea rotundata</name>
    <dbReference type="NCBI Taxonomy" id="55577"/>
    <lineage>
        <taxon>Eukaryota</taxon>
        <taxon>Viridiplantae</taxon>
        <taxon>Streptophyta</taxon>
        <taxon>Embryophyta</taxon>
        <taxon>Tracheophyta</taxon>
        <taxon>Spermatophyta</taxon>
        <taxon>Magnoliopsida</taxon>
        <taxon>Liliopsida</taxon>
        <taxon>Dioscoreales</taxon>
        <taxon>Dioscoreaceae</taxon>
        <taxon>Dioscorea</taxon>
    </lineage>
</organism>
<evidence type="ECO:0000256" key="5">
    <source>
        <dbReference type="ARBA" id="ARBA00022771"/>
    </source>
</evidence>
<proteinExistence type="predicted"/>
<sequence>MDENWSSRYWCHMCSQMVSPIMGMEIKCPYCDSGFVEEMQSRGNISDANTELGSDRDRALSLWAPILFRLMNNQYRHRRARREGGEEEEGSHENEEEELQPVLRRRRRSLAIIQVLQGLRDGVRPESDMPESENERDGQRVILLNPFNQAIVLQGSIDGNQSNEHELRNNGIGASIGDYFIGSGLDVLLQHLAENDPSQYGTPPAQKKAVEAMPTVKVEECMSCSVCLEDLEVGMEAKEMPCKHKFHSRCILPWLELHSSCPVCRFQIPAEESKNVNEAENARRVESGTGSGGNGRRFWIPVPWPFSGLFSTSGQQGSGNSSSASSSSTTNGSINNNSSNVDEN</sequence>
<dbReference type="PANTHER" id="PTHR15710:SF22">
    <property type="entry name" value="RING-TYPE E3 UBIQUITIN TRANSFERASE"/>
    <property type="match status" value="1"/>
</dbReference>
<evidence type="ECO:0000256" key="4">
    <source>
        <dbReference type="ARBA" id="ARBA00022723"/>
    </source>
</evidence>
<protein>
    <recommendedName>
        <fullName evidence="2">RING-type E3 ubiquitin transferase</fullName>
        <ecNumber evidence="2">2.3.2.27</ecNumber>
    </recommendedName>
</protein>
<keyword evidence="11" id="KW-1185">Reference proteome</keyword>
<evidence type="ECO:0000256" key="3">
    <source>
        <dbReference type="ARBA" id="ARBA00022679"/>
    </source>
</evidence>
<keyword evidence="7" id="KW-0862">Zinc</keyword>
<reference evidence="12 13" key="1">
    <citation type="submission" date="2025-04" db="UniProtKB">
        <authorList>
            <consortium name="RefSeq"/>
        </authorList>
    </citation>
    <scope>IDENTIFICATION</scope>
</reference>
<evidence type="ECO:0000256" key="2">
    <source>
        <dbReference type="ARBA" id="ARBA00012483"/>
    </source>
</evidence>
<keyword evidence="3" id="KW-0808">Transferase</keyword>
<dbReference type="InterPro" id="IPR001841">
    <property type="entry name" value="Znf_RING"/>
</dbReference>
<dbReference type="RefSeq" id="XP_039135661.1">
    <property type="nucleotide sequence ID" value="XM_039279727.1"/>
</dbReference>
<evidence type="ECO:0000313" key="12">
    <source>
        <dbReference type="RefSeq" id="XP_039135660.1"/>
    </source>
</evidence>
<dbReference type="GO" id="GO:0008270">
    <property type="term" value="F:zinc ion binding"/>
    <property type="evidence" value="ECO:0007669"/>
    <property type="project" value="UniProtKB-KW"/>
</dbReference>
<dbReference type="Pfam" id="PF13639">
    <property type="entry name" value="zf-RING_2"/>
    <property type="match status" value="1"/>
</dbReference>
<feature type="domain" description="RING-type" evidence="10">
    <location>
        <begin position="224"/>
        <end position="265"/>
    </location>
</feature>
<dbReference type="EC" id="2.3.2.27" evidence="2"/>
<dbReference type="GeneID" id="120273081"/>
<dbReference type="GO" id="GO:0016567">
    <property type="term" value="P:protein ubiquitination"/>
    <property type="evidence" value="ECO:0007669"/>
    <property type="project" value="TreeGrafter"/>
</dbReference>
<feature type="compositionally biased region" description="Acidic residues" evidence="9">
    <location>
        <begin position="85"/>
        <end position="99"/>
    </location>
</feature>
<dbReference type="AlphaFoldDB" id="A0AB40CA26"/>
<dbReference type="GO" id="GO:0005737">
    <property type="term" value="C:cytoplasm"/>
    <property type="evidence" value="ECO:0007669"/>
    <property type="project" value="TreeGrafter"/>
</dbReference>
<comment type="catalytic activity">
    <reaction evidence="1">
        <text>S-ubiquitinyl-[E2 ubiquitin-conjugating enzyme]-L-cysteine + [acceptor protein]-L-lysine = [E2 ubiquitin-conjugating enzyme]-L-cysteine + N(6)-ubiquitinyl-[acceptor protein]-L-lysine.</text>
        <dbReference type="EC" id="2.3.2.27"/>
    </reaction>
</comment>
<dbReference type="Proteomes" id="UP001515500">
    <property type="component" value="Chromosome 12"/>
</dbReference>
<evidence type="ECO:0000313" key="13">
    <source>
        <dbReference type="RefSeq" id="XP_039135661.1"/>
    </source>
</evidence>
<dbReference type="FunFam" id="3.30.40.10:FF:000022">
    <property type="entry name" value="E3 ubiquitin-protein ligase RING1-like"/>
    <property type="match status" value="1"/>
</dbReference>
<accession>A0AB40CA26</accession>
<evidence type="ECO:0000256" key="7">
    <source>
        <dbReference type="ARBA" id="ARBA00022833"/>
    </source>
</evidence>
<feature type="region of interest" description="Disordered" evidence="9">
    <location>
        <begin position="81"/>
        <end position="100"/>
    </location>
</feature>
<evidence type="ECO:0000256" key="9">
    <source>
        <dbReference type="SAM" id="MobiDB-lite"/>
    </source>
</evidence>